<feature type="signal peptide" evidence="1">
    <location>
        <begin position="1"/>
        <end position="22"/>
    </location>
</feature>
<dbReference type="RefSeq" id="WP_126606090.1">
    <property type="nucleotide sequence ID" value="NZ_AP025144.1"/>
</dbReference>
<evidence type="ECO:0000313" key="3">
    <source>
        <dbReference type="Proteomes" id="UP001156690"/>
    </source>
</evidence>
<evidence type="ECO:0000313" key="2">
    <source>
        <dbReference type="EMBL" id="GLQ75553.1"/>
    </source>
</evidence>
<gene>
    <name evidence="2" type="ORF">GCM10007932_49150</name>
</gene>
<name>A0AAV5NYB9_9VIBR</name>
<organism evidence="2 3">
    <name type="scientific">Vibrio penaeicida</name>
    <dbReference type="NCBI Taxonomy" id="104609"/>
    <lineage>
        <taxon>Bacteria</taxon>
        <taxon>Pseudomonadati</taxon>
        <taxon>Pseudomonadota</taxon>
        <taxon>Gammaproteobacteria</taxon>
        <taxon>Vibrionales</taxon>
        <taxon>Vibrionaceae</taxon>
        <taxon>Vibrio</taxon>
    </lineage>
</organism>
<proteinExistence type="predicted"/>
<dbReference type="Pfam" id="PF04338">
    <property type="entry name" value="DUF481"/>
    <property type="match status" value="1"/>
</dbReference>
<dbReference type="Proteomes" id="UP001156690">
    <property type="component" value="Unassembled WGS sequence"/>
</dbReference>
<comment type="caution">
    <text evidence="2">The sequence shown here is derived from an EMBL/GenBank/DDBJ whole genome shotgun (WGS) entry which is preliminary data.</text>
</comment>
<protein>
    <submittedName>
        <fullName evidence="2">DUF481 domain-containing protein</fullName>
    </submittedName>
</protein>
<feature type="chain" id="PRO_5043461854" evidence="1">
    <location>
        <begin position="23"/>
        <end position="276"/>
    </location>
</feature>
<evidence type="ECO:0000256" key="1">
    <source>
        <dbReference type="SAM" id="SignalP"/>
    </source>
</evidence>
<dbReference type="SUPFAM" id="SSF56925">
    <property type="entry name" value="OMPA-like"/>
    <property type="match status" value="1"/>
</dbReference>
<accession>A0AAV5NYB9</accession>
<dbReference type="EMBL" id="BSNX01000074">
    <property type="protein sequence ID" value="GLQ75553.1"/>
    <property type="molecule type" value="Genomic_DNA"/>
</dbReference>
<dbReference type="InterPro" id="IPR011250">
    <property type="entry name" value="OMP/PagP_B-barrel"/>
</dbReference>
<keyword evidence="3" id="KW-1185">Reference proteome</keyword>
<dbReference type="AlphaFoldDB" id="A0AAV5NYB9"/>
<reference evidence="3" key="1">
    <citation type="journal article" date="2019" name="Int. J. Syst. Evol. Microbiol.">
        <title>The Global Catalogue of Microorganisms (GCM) 10K type strain sequencing project: providing services to taxonomists for standard genome sequencing and annotation.</title>
        <authorList>
            <consortium name="The Broad Institute Genomics Platform"/>
            <consortium name="The Broad Institute Genome Sequencing Center for Infectious Disease"/>
            <person name="Wu L."/>
            <person name="Ma J."/>
        </authorList>
    </citation>
    <scope>NUCLEOTIDE SEQUENCE [LARGE SCALE GENOMIC DNA]</scope>
    <source>
        <strain evidence="3">NBRC 15640</strain>
    </source>
</reference>
<keyword evidence="1" id="KW-0732">Signal</keyword>
<sequence>MNANKKWLATGLSVLFCSTAQAGNVSVTAGGFYSSADTSMGAYSPNLRKSFDLDFESDLRLKEREMLPYLQIEYAFNSKHSVYLDWRSLHRNSSVSAARSFAVSIDDKLYEAEVGATVQSTLNIDLARLGYSYSFYESDKWDLDVTAGIHIMQLQIGIGGELYLQGGNTNNVLGLGNYAFTDVTAPLPDIGLEAEYSINDDWKAISHAQFFYIEFDGIKGLLVDANLGLQYSFSDSWHAAATYSYYEVNVDYGADLADLNVNFQFYGPMLTLEYQF</sequence>
<dbReference type="InterPro" id="IPR007433">
    <property type="entry name" value="DUF481"/>
</dbReference>